<organism evidence="2 3">
    <name type="scientific">Pseudoloma neurophilia</name>
    <dbReference type="NCBI Taxonomy" id="146866"/>
    <lineage>
        <taxon>Eukaryota</taxon>
        <taxon>Fungi</taxon>
        <taxon>Fungi incertae sedis</taxon>
        <taxon>Microsporidia</taxon>
        <taxon>Pseudoloma</taxon>
    </lineage>
</organism>
<evidence type="ECO:0000313" key="3">
    <source>
        <dbReference type="Proteomes" id="UP000051530"/>
    </source>
</evidence>
<name>A0A0R0M2S3_9MICR</name>
<gene>
    <name evidence="2" type="ORF">M153_2570002111</name>
</gene>
<dbReference type="InterPro" id="IPR053164">
    <property type="entry name" value="IS1016-like_transposase"/>
</dbReference>
<evidence type="ECO:0000259" key="1">
    <source>
        <dbReference type="Pfam" id="PF12762"/>
    </source>
</evidence>
<dbReference type="Pfam" id="PF12762">
    <property type="entry name" value="DDE_Tnp_IS1595"/>
    <property type="match status" value="1"/>
</dbReference>
<dbReference type="PANTHER" id="PTHR47163:SF2">
    <property type="entry name" value="SI:DKEY-17M8.2"/>
    <property type="match status" value="1"/>
</dbReference>
<evidence type="ECO:0000313" key="2">
    <source>
        <dbReference type="EMBL" id="KRH94437.1"/>
    </source>
</evidence>
<dbReference type="VEuPathDB" id="MicrosporidiaDB:M153_2570002111"/>
<accession>A0A0R0M2S3</accession>
<dbReference type="PANTHER" id="PTHR47163">
    <property type="entry name" value="DDE_TNP_IS1595 DOMAIN-CONTAINING PROTEIN"/>
    <property type="match status" value="1"/>
</dbReference>
<protein>
    <recommendedName>
        <fullName evidence="1">ISXO2-like transposase domain-containing protein</fullName>
    </recommendedName>
</protein>
<dbReference type="OrthoDB" id="2194918at2759"/>
<feature type="non-terminal residue" evidence="2">
    <location>
        <position position="1"/>
    </location>
</feature>
<feature type="domain" description="ISXO2-like transposase" evidence="1">
    <location>
        <begin position="2"/>
        <end position="74"/>
    </location>
</feature>
<comment type="caution">
    <text evidence="2">The sequence shown here is derived from an EMBL/GenBank/DDBJ whole genome shotgun (WGS) entry which is preliminary data.</text>
</comment>
<proteinExistence type="predicted"/>
<sequence length="98" mass="11531">LPGSIVHSDQWAAYNNLQSLEYVHSTVNPRSNFVGPNSRAHTQHIESLWNRWKQIIKQMKGIRGEKLQEYLFEIISKENNNSDLFIVILDLISDFEYR</sequence>
<keyword evidence="3" id="KW-1185">Reference proteome</keyword>
<dbReference type="InterPro" id="IPR024445">
    <property type="entry name" value="Tnp_ISXO2-like"/>
</dbReference>
<dbReference type="Proteomes" id="UP000051530">
    <property type="component" value="Unassembled WGS sequence"/>
</dbReference>
<dbReference type="EMBL" id="LGUB01000074">
    <property type="protein sequence ID" value="KRH94437.1"/>
    <property type="molecule type" value="Genomic_DNA"/>
</dbReference>
<dbReference type="AlphaFoldDB" id="A0A0R0M2S3"/>
<reference evidence="2 3" key="1">
    <citation type="submission" date="2015-07" db="EMBL/GenBank/DDBJ databases">
        <title>The genome of Pseudoloma neurophilia, a relevant intracellular parasite of the zebrafish.</title>
        <authorList>
            <person name="Ndikumana S."/>
            <person name="Pelin A."/>
            <person name="Sanders J."/>
            <person name="Corradi N."/>
        </authorList>
    </citation>
    <scope>NUCLEOTIDE SEQUENCE [LARGE SCALE GENOMIC DNA]</scope>
    <source>
        <strain evidence="2 3">MK1</strain>
    </source>
</reference>